<dbReference type="SUPFAM" id="SSF46689">
    <property type="entry name" value="Homeodomain-like"/>
    <property type="match status" value="1"/>
</dbReference>
<keyword evidence="3" id="KW-1185">Reference proteome</keyword>
<dbReference type="AlphaFoldDB" id="A0AAE0PAP1"/>
<evidence type="ECO:0000313" key="3">
    <source>
        <dbReference type="Proteomes" id="UP001281003"/>
    </source>
</evidence>
<feature type="compositionally biased region" description="Pro residues" evidence="1">
    <location>
        <begin position="257"/>
        <end position="274"/>
    </location>
</feature>
<dbReference type="EMBL" id="JAUTDP010000009">
    <property type="protein sequence ID" value="KAK3396511.1"/>
    <property type="molecule type" value="Genomic_DNA"/>
</dbReference>
<dbReference type="InterPro" id="IPR009057">
    <property type="entry name" value="Homeodomain-like_sf"/>
</dbReference>
<comment type="caution">
    <text evidence="2">The sequence shown here is derived from an EMBL/GenBank/DDBJ whole genome shotgun (WGS) entry which is preliminary data.</text>
</comment>
<accession>A0AAE0PAP1</accession>
<dbReference type="Proteomes" id="UP001281003">
    <property type="component" value="Unassembled WGS sequence"/>
</dbReference>
<gene>
    <name evidence="2" type="ORF">B0T20DRAFT_273569</name>
</gene>
<feature type="compositionally biased region" description="Low complexity" evidence="1">
    <location>
        <begin position="142"/>
        <end position="209"/>
    </location>
</feature>
<feature type="region of interest" description="Disordered" evidence="1">
    <location>
        <begin position="141"/>
        <end position="287"/>
    </location>
</feature>
<name>A0AAE0PAP1_SORBR</name>
<evidence type="ECO:0000256" key="1">
    <source>
        <dbReference type="SAM" id="MobiDB-lite"/>
    </source>
</evidence>
<reference evidence="2" key="1">
    <citation type="journal article" date="2023" name="Mol. Phylogenet. Evol.">
        <title>Genome-scale phylogeny and comparative genomics of the fungal order Sordariales.</title>
        <authorList>
            <person name="Hensen N."/>
            <person name="Bonometti L."/>
            <person name="Westerberg I."/>
            <person name="Brannstrom I.O."/>
            <person name="Guillou S."/>
            <person name="Cros-Aarteil S."/>
            <person name="Calhoun S."/>
            <person name="Haridas S."/>
            <person name="Kuo A."/>
            <person name="Mondo S."/>
            <person name="Pangilinan J."/>
            <person name="Riley R."/>
            <person name="LaButti K."/>
            <person name="Andreopoulos B."/>
            <person name="Lipzen A."/>
            <person name="Chen C."/>
            <person name="Yan M."/>
            <person name="Daum C."/>
            <person name="Ng V."/>
            <person name="Clum A."/>
            <person name="Steindorff A."/>
            <person name="Ohm R.A."/>
            <person name="Martin F."/>
            <person name="Silar P."/>
            <person name="Natvig D.O."/>
            <person name="Lalanne C."/>
            <person name="Gautier V."/>
            <person name="Ament-Velasquez S.L."/>
            <person name="Kruys A."/>
            <person name="Hutchinson M.I."/>
            <person name="Powell A.J."/>
            <person name="Barry K."/>
            <person name="Miller A.N."/>
            <person name="Grigoriev I.V."/>
            <person name="Debuchy R."/>
            <person name="Gladieux P."/>
            <person name="Hiltunen Thoren M."/>
            <person name="Johannesson H."/>
        </authorList>
    </citation>
    <scope>NUCLEOTIDE SEQUENCE</scope>
    <source>
        <strain evidence="2">FGSC 1904</strain>
    </source>
</reference>
<feature type="compositionally biased region" description="Polar residues" evidence="1">
    <location>
        <begin position="210"/>
        <end position="225"/>
    </location>
</feature>
<proteinExistence type="predicted"/>
<organism evidence="2 3">
    <name type="scientific">Sordaria brevicollis</name>
    <dbReference type="NCBI Taxonomy" id="83679"/>
    <lineage>
        <taxon>Eukaryota</taxon>
        <taxon>Fungi</taxon>
        <taxon>Dikarya</taxon>
        <taxon>Ascomycota</taxon>
        <taxon>Pezizomycotina</taxon>
        <taxon>Sordariomycetes</taxon>
        <taxon>Sordariomycetidae</taxon>
        <taxon>Sordariales</taxon>
        <taxon>Sordariaceae</taxon>
        <taxon>Sordaria</taxon>
    </lineage>
</organism>
<reference evidence="2" key="2">
    <citation type="submission" date="2023-07" db="EMBL/GenBank/DDBJ databases">
        <authorList>
            <consortium name="Lawrence Berkeley National Laboratory"/>
            <person name="Haridas S."/>
            <person name="Hensen N."/>
            <person name="Bonometti L."/>
            <person name="Westerberg I."/>
            <person name="Brannstrom I.O."/>
            <person name="Guillou S."/>
            <person name="Cros-Aarteil S."/>
            <person name="Calhoun S."/>
            <person name="Kuo A."/>
            <person name="Mondo S."/>
            <person name="Pangilinan J."/>
            <person name="Riley R."/>
            <person name="LaButti K."/>
            <person name="Andreopoulos B."/>
            <person name="Lipzen A."/>
            <person name="Chen C."/>
            <person name="Yanf M."/>
            <person name="Daum C."/>
            <person name="Ng V."/>
            <person name="Clum A."/>
            <person name="Steindorff A."/>
            <person name="Ohm R."/>
            <person name="Martin F."/>
            <person name="Silar P."/>
            <person name="Natvig D."/>
            <person name="Lalanne C."/>
            <person name="Gautier V."/>
            <person name="Ament-velasquez S.L."/>
            <person name="Kruys A."/>
            <person name="Hutchinson M.I."/>
            <person name="Powell A.J."/>
            <person name="Barry K."/>
            <person name="Miller A.N."/>
            <person name="Grigoriev I.V."/>
            <person name="Debuchy R."/>
            <person name="Gladieux P."/>
            <person name="Thoren M.H."/>
            <person name="Johannesson H."/>
        </authorList>
    </citation>
    <scope>NUCLEOTIDE SEQUENCE</scope>
    <source>
        <strain evidence="2">FGSC 1904</strain>
    </source>
</reference>
<evidence type="ECO:0000313" key="2">
    <source>
        <dbReference type="EMBL" id="KAK3396511.1"/>
    </source>
</evidence>
<feature type="compositionally biased region" description="Polar residues" evidence="1">
    <location>
        <begin position="245"/>
        <end position="256"/>
    </location>
</feature>
<sequence>MTGKRFTEEQRLILERMLTLKDKLKNHEIAFIMGFDERTIRRRRYEYEANGKIAPPPDVSKNAEKLKPETLQKLLDWLKDNDHAIIEDMQKFLKEACNCNVSRATISRQLKKATKEDRQLGRVKRLKERAKMAAEGRDFDFTTVSSTTSPNVSASVAPQESQSQPQEQHQHQTQLQEPGHQQQQQQPRHLPPGQRELPAQLQQQHQTQQPSSHRPTLQAQHQQQPEARFEPYQPLGGAPGDFHSTPEQALLSLSRTQPPPPPPPPQQGHSPPPSMAHQQQQQQAGTV</sequence>
<protein>
    <submittedName>
        <fullName evidence="2">Uncharacterized protein</fullName>
    </submittedName>
</protein>
<feature type="compositionally biased region" description="Low complexity" evidence="1">
    <location>
        <begin position="278"/>
        <end position="287"/>
    </location>
</feature>